<sequence>MTDLPDHLDLDESDVRVRPGRRGSRPRTKQRPAHSDAVDGFVTGVSRGRYDVLVPPPSRRRRDVERALERGEGETLVAVTARELGRGGVVVGDRVRVVGDLSGGRDALARIVGVVDRTSTLRRSSEDSPGGHERVLVANADQLVVVTALADPAPRPRMVDRCLVAAYDAGMDVLLCLTKADLASPEEFLALYDPLGVPAVVTRREDGHVVGVDELRERVAGRVSVLVGHSGVGKSTLVNALVPDAARAVGHVNAVTGRGRHTSTNAVALALPGGGWVIDTPGVRSFGLAHVEVEDVIGAFPDLAEITTACLPLCTHLPASPGCALDAALAAAPEGERAALGARVDSLRRLLLSRSDDLEGPR</sequence>
<dbReference type="EMBL" id="RKHQ01000001">
    <property type="protein sequence ID" value="ROR95702.1"/>
    <property type="molecule type" value="Genomic_DNA"/>
</dbReference>
<evidence type="ECO:0000256" key="2">
    <source>
        <dbReference type="ARBA" id="ARBA00023134"/>
    </source>
</evidence>
<evidence type="ECO:0000313" key="7">
    <source>
        <dbReference type="EMBL" id="ROR95702.1"/>
    </source>
</evidence>
<dbReference type="PROSITE" id="PS50936">
    <property type="entry name" value="ENGC_GTPASE"/>
    <property type="match status" value="1"/>
</dbReference>
<feature type="domain" description="EngC GTPase" evidence="5">
    <location>
        <begin position="138"/>
        <end position="284"/>
    </location>
</feature>
<dbReference type="GO" id="GO:0005737">
    <property type="term" value="C:cytoplasm"/>
    <property type="evidence" value="ECO:0007669"/>
    <property type="project" value="UniProtKB-SubCell"/>
</dbReference>
<comment type="subcellular location">
    <subcellularLocation>
        <location evidence="3">Cytoplasm</location>
    </subcellularLocation>
</comment>
<organism evidence="7 8">
    <name type="scientific">Salana multivorans</name>
    <dbReference type="NCBI Taxonomy" id="120377"/>
    <lineage>
        <taxon>Bacteria</taxon>
        <taxon>Bacillati</taxon>
        <taxon>Actinomycetota</taxon>
        <taxon>Actinomycetes</taxon>
        <taxon>Micrococcales</taxon>
        <taxon>Beutenbergiaceae</taxon>
        <taxon>Salana</taxon>
    </lineage>
</organism>
<keyword evidence="3" id="KW-0690">Ribosome biogenesis</keyword>
<keyword evidence="3" id="KW-0699">rRNA-binding</keyword>
<dbReference type="PANTHER" id="PTHR32120:SF11">
    <property type="entry name" value="SMALL RIBOSOMAL SUBUNIT BIOGENESIS GTPASE RSGA 1, MITOCHONDRIAL-RELATED"/>
    <property type="match status" value="1"/>
</dbReference>
<dbReference type="PANTHER" id="PTHR32120">
    <property type="entry name" value="SMALL RIBOSOMAL SUBUNIT BIOGENESIS GTPASE RSGA"/>
    <property type="match status" value="1"/>
</dbReference>
<dbReference type="GO" id="GO:0005525">
    <property type="term" value="F:GTP binding"/>
    <property type="evidence" value="ECO:0007669"/>
    <property type="project" value="UniProtKB-UniRule"/>
</dbReference>
<comment type="caution">
    <text evidence="3">Lacks conserved residue(s) required for the propagation of feature annotation.</text>
</comment>
<dbReference type="Pfam" id="PF03193">
    <property type="entry name" value="RsgA_GTPase"/>
    <property type="match status" value="1"/>
</dbReference>
<feature type="binding site" evidence="3">
    <location>
        <begin position="178"/>
        <end position="181"/>
    </location>
    <ligand>
        <name>GTP</name>
        <dbReference type="ChEBI" id="CHEBI:37565"/>
    </ligand>
</feature>
<evidence type="ECO:0000256" key="3">
    <source>
        <dbReference type="HAMAP-Rule" id="MF_01820"/>
    </source>
</evidence>
<keyword evidence="8" id="KW-1185">Reference proteome</keyword>
<dbReference type="InterPro" id="IPR030378">
    <property type="entry name" value="G_CP_dom"/>
</dbReference>
<evidence type="ECO:0000259" key="6">
    <source>
        <dbReference type="PROSITE" id="PS51721"/>
    </source>
</evidence>
<dbReference type="HAMAP" id="MF_01820">
    <property type="entry name" value="GTPase_RsgA"/>
    <property type="match status" value="1"/>
</dbReference>
<dbReference type="InterPro" id="IPR004881">
    <property type="entry name" value="Ribosome_biogen_GTPase_RsgA"/>
</dbReference>
<feature type="domain" description="CP-type G" evidence="6">
    <location>
        <begin position="118"/>
        <end position="286"/>
    </location>
</feature>
<dbReference type="AlphaFoldDB" id="A0A3N2D7N0"/>
<dbReference type="NCBIfam" id="TIGR00157">
    <property type="entry name" value="ribosome small subunit-dependent GTPase A"/>
    <property type="match status" value="1"/>
</dbReference>
<dbReference type="Gene3D" id="3.40.50.300">
    <property type="entry name" value="P-loop containing nucleotide triphosphate hydrolases"/>
    <property type="match status" value="1"/>
</dbReference>
<evidence type="ECO:0000259" key="5">
    <source>
        <dbReference type="PROSITE" id="PS50936"/>
    </source>
</evidence>
<reference evidence="7 8" key="1">
    <citation type="submission" date="2018-11" db="EMBL/GenBank/DDBJ databases">
        <title>Sequencing the genomes of 1000 actinobacteria strains.</title>
        <authorList>
            <person name="Klenk H.-P."/>
        </authorList>
    </citation>
    <scope>NUCLEOTIDE SEQUENCE [LARGE SCALE GENOMIC DNA]</scope>
    <source>
        <strain evidence="7 8">DSM 13521</strain>
    </source>
</reference>
<dbReference type="GO" id="GO:0003924">
    <property type="term" value="F:GTPase activity"/>
    <property type="evidence" value="ECO:0007669"/>
    <property type="project" value="UniProtKB-UniRule"/>
</dbReference>
<dbReference type="PROSITE" id="PS51721">
    <property type="entry name" value="G_CP"/>
    <property type="match status" value="1"/>
</dbReference>
<comment type="similarity">
    <text evidence="3">Belongs to the TRAFAC class YlqF/YawG GTPase family. RsgA subfamily.</text>
</comment>
<dbReference type="SUPFAM" id="SSF52540">
    <property type="entry name" value="P-loop containing nucleoside triphosphate hydrolases"/>
    <property type="match status" value="1"/>
</dbReference>
<accession>A0A3N2D7N0</accession>
<comment type="function">
    <text evidence="3">One of several proteins that assist in the late maturation steps of the functional core of the 30S ribosomal subunit. Helps release RbfA from mature subunits. May play a role in the assembly of ribosomal proteins into the subunit. Circularly permuted GTPase that catalyzes slow GTP hydrolysis, GTPase activity is stimulated by the 30S ribosomal subunit.</text>
</comment>
<feature type="compositionally biased region" description="Basic residues" evidence="4">
    <location>
        <begin position="18"/>
        <end position="32"/>
    </location>
</feature>
<dbReference type="EC" id="3.6.1.-" evidence="3"/>
<evidence type="ECO:0000313" key="8">
    <source>
        <dbReference type="Proteomes" id="UP000275356"/>
    </source>
</evidence>
<protein>
    <recommendedName>
        <fullName evidence="3">Small ribosomal subunit biogenesis GTPase RsgA</fullName>
        <ecNumber evidence="3">3.6.1.-</ecNumber>
    </recommendedName>
</protein>
<evidence type="ECO:0000256" key="1">
    <source>
        <dbReference type="ARBA" id="ARBA00022741"/>
    </source>
</evidence>
<comment type="subunit">
    <text evidence="3">Monomer. Associates with 30S ribosomal subunit, binds 16S rRNA.</text>
</comment>
<name>A0A3N2D7N0_9MICO</name>
<keyword evidence="3" id="KW-0378">Hydrolase</keyword>
<dbReference type="GO" id="GO:0019843">
    <property type="term" value="F:rRNA binding"/>
    <property type="evidence" value="ECO:0007669"/>
    <property type="project" value="UniProtKB-KW"/>
</dbReference>
<dbReference type="InterPro" id="IPR027417">
    <property type="entry name" value="P-loop_NTPase"/>
</dbReference>
<feature type="compositionally biased region" description="Basic and acidic residues" evidence="4">
    <location>
        <begin position="1"/>
        <end position="17"/>
    </location>
</feature>
<evidence type="ECO:0000256" key="4">
    <source>
        <dbReference type="SAM" id="MobiDB-lite"/>
    </source>
</evidence>
<keyword evidence="1 3" id="KW-0547">Nucleotide-binding</keyword>
<dbReference type="Proteomes" id="UP000275356">
    <property type="component" value="Unassembled WGS sequence"/>
</dbReference>
<gene>
    <name evidence="3" type="primary">rsgA</name>
    <name evidence="7" type="ORF">EDD28_0264</name>
</gene>
<feature type="region of interest" description="Disordered" evidence="4">
    <location>
        <begin position="1"/>
        <end position="36"/>
    </location>
</feature>
<dbReference type="InterPro" id="IPR010914">
    <property type="entry name" value="RsgA_GTPase_dom"/>
</dbReference>
<comment type="caution">
    <text evidence="7">The sequence shown here is derived from an EMBL/GenBank/DDBJ whole genome shotgun (WGS) entry which is preliminary data.</text>
</comment>
<keyword evidence="3" id="KW-0963">Cytoplasm</keyword>
<proteinExistence type="inferred from homology"/>
<keyword evidence="2 3" id="KW-0342">GTP-binding</keyword>
<dbReference type="CDD" id="cd01854">
    <property type="entry name" value="YjeQ_EngC"/>
    <property type="match status" value="1"/>
</dbReference>
<keyword evidence="3" id="KW-0694">RNA-binding</keyword>
<feature type="binding site" evidence="3">
    <location>
        <begin position="228"/>
        <end position="236"/>
    </location>
    <ligand>
        <name>GTP</name>
        <dbReference type="ChEBI" id="CHEBI:37565"/>
    </ligand>
</feature>
<dbReference type="GO" id="GO:0042274">
    <property type="term" value="P:ribosomal small subunit biogenesis"/>
    <property type="evidence" value="ECO:0007669"/>
    <property type="project" value="UniProtKB-UniRule"/>
</dbReference>